<evidence type="ECO:0000259" key="8">
    <source>
        <dbReference type="PROSITE" id="PS51900"/>
    </source>
</evidence>
<evidence type="ECO:0000259" key="7">
    <source>
        <dbReference type="PROSITE" id="PS51898"/>
    </source>
</evidence>
<evidence type="ECO:0000256" key="4">
    <source>
        <dbReference type="ARBA" id="ARBA00023172"/>
    </source>
</evidence>
<feature type="domain" description="Core-binding (CB)" evidence="8">
    <location>
        <begin position="145"/>
        <end position="224"/>
    </location>
</feature>
<evidence type="ECO:0000313" key="10">
    <source>
        <dbReference type="Proteomes" id="UP000218505"/>
    </source>
</evidence>
<keyword evidence="3 5" id="KW-0238">DNA-binding</keyword>
<comment type="similarity">
    <text evidence="1">Belongs to the 'phage' integrase family.</text>
</comment>
<evidence type="ECO:0000256" key="3">
    <source>
        <dbReference type="ARBA" id="ARBA00023125"/>
    </source>
</evidence>
<dbReference type="Pfam" id="PF14659">
    <property type="entry name" value="Phage_int_SAM_3"/>
    <property type="match status" value="1"/>
</dbReference>
<dbReference type="PANTHER" id="PTHR30629:SF2">
    <property type="entry name" value="PROPHAGE INTEGRASE INTS-RELATED"/>
    <property type="match status" value="1"/>
</dbReference>
<keyword evidence="10" id="KW-1185">Reference proteome</keyword>
<dbReference type="KEGG" id="apre:CNX65_19340"/>
<feature type="domain" description="Tyr recombinase" evidence="7">
    <location>
        <begin position="245"/>
        <end position="439"/>
    </location>
</feature>
<dbReference type="InterPro" id="IPR050808">
    <property type="entry name" value="Phage_Integrase"/>
</dbReference>
<sequence length="488" mass="53374">MCSSGSRRAGGRGCRRSGSRASAPGWCGRIRTRCRRACWGTSGGPWTTTGRGGGTTRWVGSADRCLSERGSSAQTGSGVVGDGVREYVLGHVELVQCHAHGEGVGQVEQCLGRFVDRTGAADRVLEIGLDLRKGKSPVVVPKEDLLLADWVQRWVDAHDVGATTWAKYRSHLRNHILPRFGDTPLREISRMTVKGWVKQLRRGLAERTVADIVTLLSMVLGEAVEEDLIGRNPCGRLRVNTGDWEERPHASPQQVLAIARRCSPAIGVLVVTAAYTGLRWSELAGLRWSGVDLDGGVVSVDPQKGALHEVGGKLVLGPPKTKAGVRPVHLPPFLVGMLRQQRERQGGEHVFTGPGDGLLRRANFRRRVWLPAVAGDLAREWGPILTGLHFHDLRHTQKTWLIEDGVPEVLQCKRLGHRMAGVSARYSHVTRVMVDAMLRGMQRRWEQALDHPLGLTTYGADDHSMIVCSQIAPMNAIRPVGDDHLPAA</sequence>
<dbReference type="AlphaFoldDB" id="A0A290Z859"/>
<dbReference type="EMBL" id="CP023445">
    <property type="protein sequence ID" value="ATE55175.1"/>
    <property type="molecule type" value="Genomic_DNA"/>
</dbReference>
<evidence type="ECO:0000313" key="9">
    <source>
        <dbReference type="EMBL" id="ATE55175.1"/>
    </source>
</evidence>
<protein>
    <recommendedName>
        <fullName evidence="11">Site-specific integrase</fullName>
    </recommendedName>
</protein>
<name>A0A290Z859_9PSEU</name>
<dbReference type="InterPro" id="IPR044068">
    <property type="entry name" value="CB"/>
</dbReference>
<dbReference type="InterPro" id="IPR011010">
    <property type="entry name" value="DNA_brk_join_enz"/>
</dbReference>
<feature type="compositionally biased region" description="Basic residues" evidence="6">
    <location>
        <begin position="9"/>
        <end position="18"/>
    </location>
</feature>
<dbReference type="SUPFAM" id="SSF56349">
    <property type="entry name" value="DNA breaking-rejoining enzymes"/>
    <property type="match status" value="1"/>
</dbReference>
<keyword evidence="2" id="KW-0229">DNA integration</keyword>
<dbReference type="CDD" id="cd01189">
    <property type="entry name" value="INT_ICEBs1_C_like"/>
    <property type="match status" value="1"/>
</dbReference>
<dbReference type="GO" id="GO:0006310">
    <property type="term" value="P:DNA recombination"/>
    <property type="evidence" value="ECO:0007669"/>
    <property type="project" value="UniProtKB-KW"/>
</dbReference>
<keyword evidence="4" id="KW-0233">DNA recombination</keyword>
<reference evidence="9" key="1">
    <citation type="submission" date="2017-09" db="EMBL/GenBank/DDBJ databases">
        <title>Complete Genome Sequence of ansamitocin-producing Bacterium Actinosynnema pretiosum X47.</title>
        <authorList>
            <person name="Cao G."/>
            <person name="Zong G."/>
            <person name="Zhong C."/>
            <person name="Fu J."/>
        </authorList>
    </citation>
    <scope>NUCLEOTIDE SEQUENCE [LARGE SCALE GENOMIC DNA]</scope>
    <source>
        <strain evidence="9">X47</strain>
    </source>
</reference>
<dbReference type="InterPro" id="IPR010998">
    <property type="entry name" value="Integrase_recombinase_N"/>
</dbReference>
<dbReference type="InterPro" id="IPR002104">
    <property type="entry name" value="Integrase_catalytic"/>
</dbReference>
<dbReference type="InterPro" id="IPR004107">
    <property type="entry name" value="Integrase_SAM-like_N"/>
</dbReference>
<dbReference type="Proteomes" id="UP000218505">
    <property type="component" value="Chromosome"/>
</dbReference>
<evidence type="ECO:0000256" key="2">
    <source>
        <dbReference type="ARBA" id="ARBA00022908"/>
    </source>
</evidence>
<proteinExistence type="inferred from homology"/>
<evidence type="ECO:0000256" key="6">
    <source>
        <dbReference type="SAM" id="MobiDB-lite"/>
    </source>
</evidence>
<evidence type="ECO:0000256" key="5">
    <source>
        <dbReference type="PROSITE-ProRule" id="PRU01248"/>
    </source>
</evidence>
<organism evidence="9 10">
    <name type="scientific">Actinosynnema pretiosum</name>
    <dbReference type="NCBI Taxonomy" id="42197"/>
    <lineage>
        <taxon>Bacteria</taxon>
        <taxon>Bacillati</taxon>
        <taxon>Actinomycetota</taxon>
        <taxon>Actinomycetes</taxon>
        <taxon>Pseudonocardiales</taxon>
        <taxon>Pseudonocardiaceae</taxon>
        <taxon>Actinosynnema</taxon>
    </lineage>
</organism>
<dbReference type="Pfam" id="PF00589">
    <property type="entry name" value="Phage_integrase"/>
    <property type="match status" value="1"/>
</dbReference>
<accession>A0A290Z859</accession>
<dbReference type="GO" id="GO:0003677">
    <property type="term" value="F:DNA binding"/>
    <property type="evidence" value="ECO:0007669"/>
    <property type="project" value="UniProtKB-UniRule"/>
</dbReference>
<dbReference type="Gene3D" id="1.10.150.130">
    <property type="match status" value="1"/>
</dbReference>
<feature type="region of interest" description="Disordered" evidence="6">
    <location>
        <begin position="1"/>
        <end position="23"/>
    </location>
</feature>
<evidence type="ECO:0008006" key="11">
    <source>
        <dbReference type="Google" id="ProtNLM"/>
    </source>
</evidence>
<gene>
    <name evidence="9" type="ORF">CNX65_19340</name>
</gene>
<evidence type="ECO:0000256" key="1">
    <source>
        <dbReference type="ARBA" id="ARBA00008857"/>
    </source>
</evidence>
<dbReference type="PROSITE" id="PS51898">
    <property type="entry name" value="TYR_RECOMBINASE"/>
    <property type="match status" value="1"/>
</dbReference>
<dbReference type="Gene3D" id="1.10.443.10">
    <property type="entry name" value="Intergrase catalytic core"/>
    <property type="match status" value="1"/>
</dbReference>
<dbReference type="GO" id="GO:0015074">
    <property type="term" value="P:DNA integration"/>
    <property type="evidence" value="ECO:0007669"/>
    <property type="project" value="UniProtKB-KW"/>
</dbReference>
<dbReference type="PANTHER" id="PTHR30629">
    <property type="entry name" value="PROPHAGE INTEGRASE"/>
    <property type="match status" value="1"/>
</dbReference>
<dbReference type="InterPro" id="IPR013762">
    <property type="entry name" value="Integrase-like_cat_sf"/>
</dbReference>
<dbReference type="PROSITE" id="PS51900">
    <property type="entry name" value="CB"/>
    <property type="match status" value="1"/>
</dbReference>